<accession>A0ACC6L0Y4</accession>
<reference evidence="1" key="1">
    <citation type="submission" date="2023-07" db="EMBL/GenBank/DDBJ databases">
        <title>Sorghum-associated microbial communities from plants grown in Nebraska, USA.</title>
        <authorList>
            <person name="Schachtman D."/>
        </authorList>
    </citation>
    <scope>NUCLEOTIDE SEQUENCE</scope>
    <source>
        <strain evidence="1">2697</strain>
    </source>
</reference>
<name>A0ACC6L0Y4_9SPHI</name>
<dbReference type="Proteomes" id="UP001246858">
    <property type="component" value="Unassembled WGS sequence"/>
</dbReference>
<comment type="caution">
    <text evidence="1">The sequence shown here is derived from an EMBL/GenBank/DDBJ whole genome shotgun (WGS) entry which is preliminary data.</text>
</comment>
<gene>
    <name evidence="1" type="ORF">J2X78_003731</name>
</gene>
<proteinExistence type="predicted"/>
<dbReference type="EMBL" id="JAVDTF010000003">
    <property type="protein sequence ID" value="MDR6785157.1"/>
    <property type="molecule type" value="Genomic_DNA"/>
</dbReference>
<evidence type="ECO:0000313" key="2">
    <source>
        <dbReference type="Proteomes" id="UP001246858"/>
    </source>
</evidence>
<protein>
    <submittedName>
        <fullName evidence="1">Thiol-disulfide isomerase/thioredoxin</fullName>
    </submittedName>
</protein>
<keyword evidence="1" id="KW-0413">Isomerase</keyword>
<evidence type="ECO:0000313" key="1">
    <source>
        <dbReference type="EMBL" id="MDR6785157.1"/>
    </source>
</evidence>
<sequence length="395" mass="45472">MKRYLLMIMSLLFTAGTIDVRAQGITFAHGSWAEVKAMAKEQNKLIFVDFYTDWCAPCKKMSMEVFPQKAAGDFYNANFIAYKVNAEKGEGPVLAREYGVSGYPTLAYINFNGEVIHRLTSSTDVKELIEQGKMALTPRNDYEQLKIKFAANELGKEDLYRYYIIVKTKGDAKEAMQVFDRYFEVVATVNAETFDLIKENVSSTDSKPFKYLEQQKKEFSAALGRKKIESYIRNEYLKEFRQKVWYNTYKTTEAYEQVRAELTQQVKLTEKEQLDFDADFYMVKGDEDRFVASAGKLIDKYCDKDDVKISNILGGAVRIVKKQENLLVIKKWAEKALSIKNNFINNATLAMVYKSLKNKHMAIKYIDVAIEQCRLEKNGYEERAGQMKKEIASGN</sequence>
<keyword evidence="2" id="KW-1185">Reference proteome</keyword>
<organism evidence="1 2">
    <name type="scientific">Pedobacter africanus</name>
    <dbReference type="NCBI Taxonomy" id="151894"/>
    <lineage>
        <taxon>Bacteria</taxon>
        <taxon>Pseudomonadati</taxon>
        <taxon>Bacteroidota</taxon>
        <taxon>Sphingobacteriia</taxon>
        <taxon>Sphingobacteriales</taxon>
        <taxon>Sphingobacteriaceae</taxon>
        <taxon>Pedobacter</taxon>
    </lineage>
</organism>